<reference evidence="1 2" key="1">
    <citation type="submission" date="2019-02" db="EMBL/GenBank/DDBJ databases">
        <title>Genome analysis provides insights into bioremediation potentialities and Haloocin production by Natrinema altunense strain 4.1R isolated from Chott Douz in Tunisian desert.</title>
        <authorList>
            <person name="Najjari A."/>
            <person name="Youssef N."/>
            <person name="Ben Dhia O."/>
            <person name="Ferjani R."/>
            <person name="El Hidri D."/>
            <person name="Ouzari H.I."/>
            <person name="Cherif A."/>
        </authorList>
    </citation>
    <scope>NUCLEOTIDE SEQUENCE [LARGE SCALE GENOMIC DNA]</scope>
    <source>
        <strain evidence="1 2">4.1R</strain>
    </source>
</reference>
<proteinExistence type="predicted"/>
<dbReference type="Gene3D" id="1.50.10.10">
    <property type="match status" value="1"/>
</dbReference>
<accession>A0A482Y2H0</accession>
<dbReference type="InterPro" id="IPR008928">
    <property type="entry name" value="6-hairpin_glycosidase_sf"/>
</dbReference>
<protein>
    <submittedName>
        <fullName evidence="1">Prenyltransferase</fullName>
    </submittedName>
</protein>
<name>A0A482Y2H0_9EURY</name>
<evidence type="ECO:0000313" key="2">
    <source>
        <dbReference type="Proteomes" id="UP000292704"/>
    </source>
</evidence>
<organism evidence="1 2">
    <name type="scientific">Natrinema altunense</name>
    <dbReference type="NCBI Taxonomy" id="222984"/>
    <lineage>
        <taxon>Archaea</taxon>
        <taxon>Methanobacteriati</taxon>
        <taxon>Methanobacteriota</taxon>
        <taxon>Stenosarchaea group</taxon>
        <taxon>Halobacteria</taxon>
        <taxon>Halobacteriales</taxon>
        <taxon>Natrialbaceae</taxon>
        <taxon>Natrinema</taxon>
    </lineage>
</organism>
<dbReference type="OrthoDB" id="36362at2157"/>
<sequence length="353" mass="39001">MSNVSSGRTLSEWGLEPAVDYIERVQRADGLIPWYPDGPADPWDHVESAMGLSVAGRSEAARRAYRWVADAQHDDGALWATYGEADADEGAHAGDEPRKETHRSAYVAVGAWHHYRCTGDRDFLAALWPTVRDALAFACRQQAATGEIYWTVGPDGEAYEDALVAGCASLYKSLACGAAIAGVLGYSDARERWLEARTRLGEAIRSRPDRFDRTWESKSRYAMDWFYPVLCGVVTGDAARQRLEAGLDRFLEGGLGCRCVADEPWVTVAESCELVLSLAAVGETERAREIYEWCFQWTDDEGVFWTGYQFADEEYWPGDRPTWTGGAAVLAADALSGLSGAAELFTDPRPERE</sequence>
<dbReference type="GO" id="GO:0005975">
    <property type="term" value="P:carbohydrate metabolic process"/>
    <property type="evidence" value="ECO:0007669"/>
    <property type="project" value="InterPro"/>
</dbReference>
<evidence type="ECO:0000313" key="1">
    <source>
        <dbReference type="EMBL" id="RZH68285.1"/>
    </source>
</evidence>
<gene>
    <name evidence="1" type="ORF">ELS17_02100</name>
</gene>
<dbReference type="GO" id="GO:0016740">
    <property type="term" value="F:transferase activity"/>
    <property type="evidence" value="ECO:0007669"/>
    <property type="project" value="UniProtKB-KW"/>
</dbReference>
<dbReference type="SUPFAM" id="SSF48208">
    <property type="entry name" value="Six-hairpin glycosidases"/>
    <property type="match status" value="1"/>
</dbReference>
<dbReference type="InterPro" id="IPR012341">
    <property type="entry name" value="6hp_glycosidase-like_sf"/>
</dbReference>
<dbReference type="STRING" id="222984.GCA_000731985_00799"/>
<dbReference type="Proteomes" id="UP000292704">
    <property type="component" value="Unassembled WGS sequence"/>
</dbReference>
<comment type="caution">
    <text evidence="1">The sequence shown here is derived from an EMBL/GenBank/DDBJ whole genome shotgun (WGS) entry which is preliminary data.</text>
</comment>
<dbReference type="EMBL" id="SHMR01000001">
    <property type="protein sequence ID" value="RZH68285.1"/>
    <property type="molecule type" value="Genomic_DNA"/>
</dbReference>
<dbReference type="AlphaFoldDB" id="A0A482Y2H0"/>
<keyword evidence="1" id="KW-0808">Transferase</keyword>
<dbReference type="RefSeq" id="WP_130169337.1">
    <property type="nucleotide sequence ID" value="NZ_SHMR01000001.1"/>
</dbReference>